<dbReference type="OrthoDB" id="9788394at2"/>
<organism evidence="10 11">
    <name type="scientific">Tepidimonas alkaliphilus</name>
    <dbReference type="NCBI Taxonomy" id="2588942"/>
    <lineage>
        <taxon>Bacteria</taxon>
        <taxon>Pseudomonadati</taxon>
        <taxon>Pseudomonadota</taxon>
        <taxon>Betaproteobacteria</taxon>
        <taxon>Burkholderiales</taxon>
        <taxon>Tepidimonas</taxon>
    </lineage>
</organism>
<keyword evidence="3 8" id="KW-0479">Metal-binding</keyword>
<sequence>MTAALAPHPHWSAPVPGGVTGVVLAGGQGRRMGGIDKGLQTFRGAPLALHALLRLQRQRGGWIGPCLINANRHLAAYEALGVPVWPDVVDGSAGPLAGMLTGLVHAATPWVLTVPCDSPLLPLDLAERLAQAVTAAQADVALAAAPQDGGAPRPQPVFALIGAHRLDDLQAFLQSGGRKIDAWTARQRCVVVPFDRPDDDPMAFANINTLSELQALETAGAVPSPAR</sequence>
<evidence type="ECO:0000256" key="1">
    <source>
        <dbReference type="ARBA" id="ARBA00022490"/>
    </source>
</evidence>
<keyword evidence="5 8" id="KW-0460">Magnesium</keyword>
<reference evidence="10 11" key="1">
    <citation type="submission" date="2019-07" db="EMBL/GenBank/DDBJ databases">
        <title>Tepidimonas alkaliphilus YIM 72238 draft genome.</title>
        <authorList>
            <person name="Da Costa M.S."/>
            <person name="Froufe H.J.C."/>
            <person name="Egas C."/>
            <person name="Albuquerque L."/>
        </authorList>
    </citation>
    <scope>NUCLEOTIDE SEQUENCE [LARGE SCALE GENOMIC DNA]</scope>
    <source>
        <strain evidence="10 11">YIM 72238</strain>
    </source>
</reference>
<comment type="caution">
    <text evidence="10">The sequence shown here is derived from an EMBL/GenBank/DDBJ whole genome shotgun (WGS) entry which is preliminary data.</text>
</comment>
<dbReference type="PANTHER" id="PTHR19136">
    <property type="entry name" value="MOLYBDENUM COFACTOR GUANYLYLTRANSFERASE"/>
    <property type="match status" value="1"/>
</dbReference>
<dbReference type="CDD" id="cd02503">
    <property type="entry name" value="MobA"/>
    <property type="match status" value="1"/>
</dbReference>
<evidence type="ECO:0000313" key="11">
    <source>
        <dbReference type="Proteomes" id="UP000315736"/>
    </source>
</evidence>
<dbReference type="GO" id="GO:0005737">
    <property type="term" value="C:cytoplasm"/>
    <property type="evidence" value="ECO:0007669"/>
    <property type="project" value="UniProtKB-SubCell"/>
</dbReference>
<evidence type="ECO:0000256" key="4">
    <source>
        <dbReference type="ARBA" id="ARBA00022741"/>
    </source>
</evidence>
<dbReference type="Proteomes" id="UP000315736">
    <property type="component" value="Unassembled WGS sequence"/>
</dbReference>
<evidence type="ECO:0000259" key="9">
    <source>
        <dbReference type="Pfam" id="PF12804"/>
    </source>
</evidence>
<dbReference type="EC" id="2.7.7.77" evidence="8"/>
<evidence type="ECO:0000313" key="10">
    <source>
        <dbReference type="EMBL" id="TSE21646.1"/>
    </source>
</evidence>
<evidence type="ECO:0000256" key="3">
    <source>
        <dbReference type="ARBA" id="ARBA00022723"/>
    </source>
</evidence>
<dbReference type="GO" id="GO:0061603">
    <property type="term" value="F:molybdenum cofactor guanylyltransferase activity"/>
    <property type="evidence" value="ECO:0007669"/>
    <property type="project" value="UniProtKB-EC"/>
</dbReference>
<keyword evidence="4 8" id="KW-0547">Nucleotide-binding</keyword>
<evidence type="ECO:0000256" key="7">
    <source>
        <dbReference type="ARBA" id="ARBA00023150"/>
    </source>
</evidence>
<name>A0A554WDL2_9BURK</name>
<comment type="function">
    <text evidence="8">Transfers a GMP moiety from GTP to Mo-molybdopterin (Mo-MPT) cofactor (Moco or molybdenum cofactor) to form Mo-molybdopterin guanine dinucleotide (Mo-MGD) cofactor.</text>
</comment>
<proteinExistence type="inferred from homology"/>
<feature type="domain" description="MobA-like NTP transferase" evidence="9">
    <location>
        <begin position="21"/>
        <end position="182"/>
    </location>
</feature>
<feature type="binding site" evidence="8">
    <location>
        <position position="87"/>
    </location>
    <ligand>
        <name>GTP</name>
        <dbReference type="ChEBI" id="CHEBI:37565"/>
    </ligand>
</feature>
<comment type="domain">
    <text evidence="8">The N-terminal domain determines nucleotide recognition and specific binding, while the C-terminal domain determines the specific binding to the target protein.</text>
</comment>
<comment type="catalytic activity">
    <reaction evidence="8">
        <text>Mo-molybdopterin + GTP + H(+) = Mo-molybdopterin guanine dinucleotide + diphosphate</text>
        <dbReference type="Rhea" id="RHEA:34243"/>
        <dbReference type="ChEBI" id="CHEBI:15378"/>
        <dbReference type="ChEBI" id="CHEBI:33019"/>
        <dbReference type="ChEBI" id="CHEBI:37565"/>
        <dbReference type="ChEBI" id="CHEBI:71302"/>
        <dbReference type="ChEBI" id="CHEBI:71310"/>
        <dbReference type="EC" id="2.7.7.77"/>
    </reaction>
</comment>
<dbReference type="HAMAP" id="MF_00316">
    <property type="entry name" value="MobA"/>
    <property type="match status" value="1"/>
</dbReference>
<protein>
    <recommendedName>
        <fullName evidence="8">Molybdenum cofactor guanylyltransferase</fullName>
        <shortName evidence="8">MoCo guanylyltransferase</shortName>
        <ecNumber evidence="8">2.7.7.77</ecNumber>
    </recommendedName>
    <alternativeName>
        <fullName evidence="8">GTP:molybdopterin guanylyltransferase</fullName>
    </alternativeName>
    <alternativeName>
        <fullName evidence="8">Mo-MPT guanylyltransferase</fullName>
    </alternativeName>
    <alternativeName>
        <fullName evidence="8">Molybdopterin guanylyltransferase</fullName>
    </alternativeName>
    <alternativeName>
        <fullName evidence="8">Molybdopterin-guanine dinucleotide synthase</fullName>
        <shortName evidence="8">MGD synthase</shortName>
    </alternativeName>
</protein>
<dbReference type="AlphaFoldDB" id="A0A554WDL2"/>
<keyword evidence="2 8" id="KW-0808">Transferase</keyword>
<accession>A0A554WDL2</accession>
<comment type="subcellular location">
    <subcellularLocation>
        <location evidence="8">Cytoplasm</location>
    </subcellularLocation>
</comment>
<dbReference type="Gene3D" id="3.90.550.10">
    <property type="entry name" value="Spore Coat Polysaccharide Biosynthesis Protein SpsA, Chain A"/>
    <property type="match status" value="1"/>
</dbReference>
<dbReference type="InterPro" id="IPR029044">
    <property type="entry name" value="Nucleotide-diphossugar_trans"/>
</dbReference>
<dbReference type="GO" id="GO:0046872">
    <property type="term" value="F:metal ion binding"/>
    <property type="evidence" value="ECO:0007669"/>
    <property type="project" value="UniProtKB-KW"/>
</dbReference>
<keyword evidence="7 8" id="KW-0501">Molybdenum cofactor biosynthesis</keyword>
<evidence type="ECO:0000256" key="2">
    <source>
        <dbReference type="ARBA" id="ARBA00022679"/>
    </source>
</evidence>
<feature type="binding site" evidence="8">
    <location>
        <position position="117"/>
    </location>
    <ligand>
        <name>Mg(2+)</name>
        <dbReference type="ChEBI" id="CHEBI:18420"/>
    </ligand>
</feature>
<dbReference type="InterPro" id="IPR013482">
    <property type="entry name" value="Molybde_CF_guanTrfase"/>
</dbReference>
<feature type="binding site" evidence="8">
    <location>
        <position position="117"/>
    </location>
    <ligand>
        <name>GTP</name>
        <dbReference type="ChEBI" id="CHEBI:37565"/>
    </ligand>
</feature>
<keyword evidence="1 8" id="KW-0963">Cytoplasm</keyword>
<dbReference type="GO" id="GO:1902758">
    <property type="term" value="P:bis(molybdopterin guanine dinucleotide)molybdenum biosynthetic process"/>
    <property type="evidence" value="ECO:0007669"/>
    <property type="project" value="TreeGrafter"/>
</dbReference>
<keyword evidence="11" id="KW-1185">Reference proteome</keyword>
<dbReference type="PANTHER" id="PTHR19136:SF81">
    <property type="entry name" value="MOLYBDENUM COFACTOR GUANYLYLTRANSFERASE"/>
    <property type="match status" value="1"/>
</dbReference>
<evidence type="ECO:0000256" key="6">
    <source>
        <dbReference type="ARBA" id="ARBA00023134"/>
    </source>
</evidence>
<dbReference type="InterPro" id="IPR025877">
    <property type="entry name" value="MobA-like_NTP_Trfase"/>
</dbReference>
<feature type="binding site" evidence="8">
    <location>
        <position position="37"/>
    </location>
    <ligand>
        <name>GTP</name>
        <dbReference type="ChEBI" id="CHEBI:37565"/>
    </ligand>
</feature>
<evidence type="ECO:0000256" key="5">
    <source>
        <dbReference type="ARBA" id="ARBA00022842"/>
    </source>
</evidence>
<dbReference type="SUPFAM" id="SSF53448">
    <property type="entry name" value="Nucleotide-diphospho-sugar transferases"/>
    <property type="match status" value="1"/>
</dbReference>
<dbReference type="RefSeq" id="WP_143889332.1">
    <property type="nucleotide sequence ID" value="NZ_VJNB01000001.1"/>
</dbReference>
<keyword evidence="10" id="KW-0548">Nucleotidyltransferase</keyword>
<feature type="binding site" evidence="8">
    <location>
        <position position="69"/>
    </location>
    <ligand>
        <name>GTP</name>
        <dbReference type="ChEBI" id="CHEBI:37565"/>
    </ligand>
</feature>
<gene>
    <name evidence="8 10" type="primary">mobA</name>
    <name evidence="10" type="ORF">Talka_00324</name>
</gene>
<feature type="binding site" evidence="8">
    <location>
        <begin position="24"/>
        <end position="26"/>
    </location>
    <ligand>
        <name>GTP</name>
        <dbReference type="ChEBI" id="CHEBI:37565"/>
    </ligand>
</feature>
<comment type="similarity">
    <text evidence="8">Belongs to the MobA family.</text>
</comment>
<comment type="cofactor">
    <cofactor evidence="8">
        <name>Mg(2+)</name>
        <dbReference type="ChEBI" id="CHEBI:18420"/>
    </cofactor>
</comment>
<dbReference type="Pfam" id="PF12804">
    <property type="entry name" value="NTP_transf_3"/>
    <property type="match status" value="1"/>
</dbReference>
<comment type="subunit">
    <text evidence="8">Monomer.</text>
</comment>
<evidence type="ECO:0000256" key="8">
    <source>
        <dbReference type="HAMAP-Rule" id="MF_00316"/>
    </source>
</evidence>
<dbReference type="EMBL" id="VJNB01000001">
    <property type="protein sequence ID" value="TSE21646.1"/>
    <property type="molecule type" value="Genomic_DNA"/>
</dbReference>
<dbReference type="NCBIfam" id="TIGR02665">
    <property type="entry name" value="molyb_mobA"/>
    <property type="match status" value="1"/>
</dbReference>
<dbReference type="GO" id="GO:0005525">
    <property type="term" value="F:GTP binding"/>
    <property type="evidence" value="ECO:0007669"/>
    <property type="project" value="UniProtKB-UniRule"/>
</dbReference>
<keyword evidence="6 8" id="KW-0342">GTP-binding</keyword>